<dbReference type="AlphaFoldDB" id="A0A1G6TPT9"/>
<feature type="transmembrane region" description="Helical" evidence="6">
    <location>
        <begin position="233"/>
        <end position="253"/>
    </location>
</feature>
<evidence type="ECO:0000256" key="7">
    <source>
        <dbReference type="SAM" id="MobiDB-lite"/>
    </source>
</evidence>
<dbReference type="InterPro" id="IPR002994">
    <property type="entry name" value="Surf1/Shy1"/>
</dbReference>
<reference evidence="8 9" key="1">
    <citation type="submission" date="2016-09" db="EMBL/GenBank/DDBJ databases">
        <authorList>
            <person name="Capua I."/>
            <person name="De Benedictis P."/>
            <person name="Joannis T."/>
            <person name="Lombin L.H."/>
            <person name="Cattoli G."/>
        </authorList>
    </citation>
    <scope>NUCLEOTIDE SEQUENCE [LARGE SCALE GENOMIC DNA]</scope>
    <source>
        <strain evidence="8 9">ISLP-3</strain>
    </source>
</reference>
<evidence type="ECO:0000256" key="1">
    <source>
        <dbReference type="ARBA" id="ARBA00004370"/>
    </source>
</evidence>
<dbReference type="InterPro" id="IPR045214">
    <property type="entry name" value="Surf1/Surf4"/>
</dbReference>
<dbReference type="CDD" id="cd06662">
    <property type="entry name" value="SURF1"/>
    <property type="match status" value="1"/>
</dbReference>
<keyword evidence="9" id="KW-1185">Reference proteome</keyword>
<evidence type="ECO:0000256" key="6">
    <source>
        <dbReference type="RuleBase" id="RU363076"/>
    </source>
</evidence>
<evidence type="ECO:0000256" key="5">
    <source>
        <dbReference type="ARBA" id="ARBA00023136"/>
    </source>
</evidence>
<name>A0A1G6TPT9_9MICO</name>
<evidence type="ECO:0000256" key="4">
    <source>
        <dbReference type="ARBA" id="ARBA00022989"/>
    </source>
</evidence>
<dbReference type="PANTHER" id="PTHR23427">
    <property type="entry name" value="SURFEIT LOCUS PROTEIN"/>
    <property type="match status" value="1"/>
</dbReference>
<protein>
    <recommendedName>
        <fullName evidence="6">SURF1-like protein</fullName>
    </recommendedName>
</protein>
<keyword evidence="3 6" id="KW-0812">Transmembrane</keyword>
<proteinExistence type="inferred from homology"/>
<dbReference type="RefSeq" id="WP_245701238.1">
    <property type="nucleotide sequence ID" value="NZ_FMYH01000006.1"/>
</dbReference>
<dbReference type="GO" id="GO:0005886">
    <property type="term" value="C:plasma membrane"/>
    <property type="evidence" value="ECO:0007669"/>
    <property type="project" value="UniProtKB-SubCell"/>
</dbReference>
<dbReference type="PROSITE" id="PS50895">
    <property type="entry name" value="SURF1"/>
    <property type="match status" value="1"/>
</dbReference>
<keyword evidence="5 6" id="KW-0472">Membrane</keyword>
<keyword evidence="6" id="KW-1003">Cell membrane</keyword>
<keyword evidence="4 6" id="KW-1133">Transmembrane helix</keyword>
<dbReference type="Proteomes" id="UP000199039">
    <property type="component" value="Unassembled WGS sequence"/>
</dbReference>
<evidence type="ECO:0000256" key="2">
    <source>
        <dbReference type="ARBA" id="ARBA00007165"/>
    </source>
</evidence>
<feature type="transmembrane region" description="Helical" evidence="6">
    <location>
        <begin position="20"/>
        <end position="40"/>
    </location>
</feature>
<dbReference type="Pfam" id="PF02104">
    <property type="entry name" value="SURF1"/>
    <property type="match status" value="1"/>
</dbReference>
<dbReference type="STRING" id="1814289.SAMN05216410_3160"/>
<organism evidence="8 9">
    <name type="scientific">Sanguibacter gelidistatuariae</name>
    <dbReference type="NCBI Taxonomy" id="1814289"/>
    <lineage>
        <taxon>Bacteria</taxon>
        <taxon>Bacillati</taxon>
        <taxon>Actinomycetota</taxon>
        <taxon>Actinomycetes</taxon>
        <taxon>Micrococcales</taxon>
        <taxon>Sanguibacteraceae</taxon>
        <taxon>Sanguibacter</taxon>
    </lineage>
</organism>
<dbReference type="EMBL" id="FMYH01000006">
    <property type="protein sequence ID" value="SDD30884.1"/>
    <property type="molecule type" value="Genomic_DNA"/>
</dbReference>
<sequence>MSGAVKDTVRTSPTGGRTRVQWLGLGIGVAILVVGCLFAGRWQWNRHVVRDAAITIIKENYSAPPVPLAELLPQAGATVDGDDVWRPVSMHGHYLPEATVLLRNRPIDSQAAFHILVPFVTDDGSVLVVNRGWLPYGRGSAEPDSIPDPPAGEIDVVVRLRADEPAATNGAPDGQVQKINIAQVLAAGPDGAAWAQGLTYGAYGALASETPAPAQSVAPLPVPDTDPRSHLSYAFQWCVFALGGIGGFILLVVRERRENTLAALGGLAHPFDPADPGTRGGAGSDGTAGSPVGRRGAPRQPTPEEIEDSLIESHTGR</sequence>
<feature type="region of interest" description="Disordered" evidence="7">
    <location>
        <begin position="266"/>
        <end position="317"/>
    </location>
</feature>
<evidence type="ECO:0000313" key="9">
    <source>
        <dbReference type="Proteomes" id="UP000199039"/>
    </source>
</evidence>
<gene>
    <name evidence="8" type="ORF">SAMN05216410_3160</name>
</gene>
<evidence type="ECO:0000313" key="8">
    <source>
        <dbReference type="EMBL" id="SDD30884.1"/>
    </source>
</evidence>
<accession>A0A1G6TPT9</accession>
<comment type="similarity">
    <text evidence="2 6">Belongs to the SURF1 family.</text>
</comment>
<evidence type="ECO:0000256" key="3">
    <source>
        <dbReference type="ARBA" id="ARBA00022692"/>
    </source>
</evidence>
<dbReference type="PANTHER" id="PTHR23427:SF2">
    <property type="entry name" value="SURFEIT LOCUS PROTEIN 1"/>
    <property type="match status" value="1"/>
</dbReference>
<comment type="subcellular location">
    <subcellularLocation>
        <location evidence="6">Cell membrane</location>
        <topology evidence="6">Multi-pass membrane protein</topology>
    </subcellularLocation>
    <subcellularLocation>
        <location evidence="1">Membrane</location>
    </subcellularLocation>
</comment>